<proteinExistence type="predicted"/>
<accession>A0A291RY13</accession>
<dbReference type="Proteomes" id="UP000221961">
    <property type="component" value="Plasmid p_NC_YFY_NT001"/>
</dbReference>
<gene>
    <name evidence="1" type="ORF">CRH09_39595</name>
</gene>
<keyword evidence="1" id="KW-0614">Plasmid</keyword>
<dbReference type="EMBL" id="CP023779">
    <property type="protein sequence ID" value="ATL72481.1"/>
    <property type="molecule type" value="Genomic_DNA"/>
</dbReference>
<geneLocation type="plasmid" evidence="2">
    <name>p_nc_yfy_nt001</name>
</geneLocation>
<protein>
    <submittedName>
        <fullName evidence="1">Uncharacterized protein</fullName>
    </submittedName>
</protein>
<evidence type="ECO:0000313" key="2">
    <source>
        <dbReference type="Proteomes" id="UP000221961"/>
    </source>
</evidence>
<dbReference type="KEGG" id="ntp:CRH09_39595"/>
<evidence type="ECO:0000313" key="1">
    <source>
        <dbReference type="EMBL" id="ATL72481.1"/>
    </source>
</evidence>
<organism evidence="1 2">
    <name type="scientific">Nocardia terpenica</name>
    <dbReference type="NCBI Taxonomy" id="455432"/>
    <lineage>
        <taxon>Bacteria</taxon>
        <taxon>Bacillati</taxon>
        <taxon>Actinomycetota</taxon>
        <taxon>Actinomycetes</taxon>
        <taxon>Mycobacteriales</taxon>
        <taxon>Nocardiaceae</taxon>
        <taxon>Nocardia</taxon>
    </lineage>
</organism>
<name>A0A291RY13_9NOCA</name>
<sequence>MQIVDIAAEHVVDWVVRELPVAALRGVTREDLASPIICQPPITARTVNSRTGLRRYQPPLRRAALTLSDPIGDHWASSWELEAFMYAEIGSEIWDFAHDIETAMRRNGGHHAGFWALRVVRTAYLLNPGATAAHVRLSHQAFVDRAVLDGLGRLELCS</sequence>
<dbReference type="AlphaFoldDB" id="A0A291RY13"/>
<reference evidence="1 2" key="1">
    <citation type="submission" date="2017-10" db="EMBL/GenBank/DDBJ databases">
        <title>Comparative genomics between pathogenic Norcardia.</title>
        <authorList>
            <person name="Zeng L."/>
        </authorList>
    </citation>
    <scope>NUCLEOTIDE SEQUENCE [LARGE SCALE GENOMIC DNA]</scope>
    <source>
        <strain evidence="1 2">NC_YFY_NT001</strain>
        <plasmid evidence="2">Plasmid p_nc_yfy_nt001</plasmid>
    </source>
</reference>